<keyword evidence="11" id="KW-1185">Reference proteome</keyword>
<keyword evidence="7" id="KW-1133">Transmembrane helix</keyword>
<evidence type="ECO:0000313" key="11">
    <source>
        <dbReference type="Proteomes" id="UP001596233"/>
    </source>
</evidence>
<dbReference type="Proteomes" id="UP001596233">
    <property type="component" value="Unassembled WGS sequence"/>
</dbReference>
<evidence type="ECO:0000256" key="2">
    <source>
        <dbReference type="ARBA" id="ARBA00022475"/>
    </source>
</evidence>
<protein>
    <submittedName>
        <fullName evidence="10">Methyl-accepting chemotaxis protein</fullName>
    </submittedName>
</protein>
<dbReference type="SMART" id="SM00304">
    <property type="entry name" value="HAMP"/>
    <property type="match status" value="1"/>
</dbReference>
<comment type="subcellular location">
    <subcellularLocation>
        <location evidence="1">Cell membrane</location>
    </subcellularLocation>
</comment>
<evidence type="ECO:0000256" key="7">
    <source>
        <dbReference type="SAM" id="Phobius"/>
    </source>
</evidence>
<dbReference type="RefSeq" id="WP_379236973.1">
    <property type="nucleotide sequence ID" value="NZ_JBHSTE010000006.1"/>
</dbReference>
<dbReference type="Pfam" id="PF00672">
    <property type="entry name" value="HAMP"/>
    <property type="match status" value="1"/>
</dbReference>
<proteinExistence type="inferred from homology"/>
<reference evidence="11" key="1">
    <citation type="journal article" date="2019" name="Int. J. Syst. Evol. Microbiol.">
        <title>The Global Catalogue of Microorganisms (GCM) 10K type strain sequencing project: providing services to taxonomists for standard genome sequencing and annotation.</title>
        <authorList>
            <consortium name="The Broad Institute Genomics Platform"/>
            <consortium name="The Broad Institute Genome Sequencing Center for Infectious Disease"/>
            <person name="Wu L."/>
            <person name="Ma J."/>
        </authorList>
    </citation>
    <scope>NUCLEOTIDE SEQUENCE [LARGE SCALE GENOMIC DNA]</scope>
    <source>
        <strain evidence="11">PCU 280</strain>
    </source>
</reference>
<dbReference type="CDD" id="cd06225">
    <property type="entry name" value="HAMP"/>
    <property type="match status" value="1"/>
</dbReference>
<keyword evidence="7" id="KW-0812">Transmembrane</keyword>
<accession>A0ABW1V9B5</accession>
<feature type="transmembrane region" description="Helical" evidence="7">
    <location>
        <begin position="186"/>
        <end position="206"/>
    </location>
</feature>
<dbReference type="Gene3D" id="1.10.8.500">
    <property type="entry name" value="HAMP domain in histidine kinase"/>
    <property type="match status" value="1"/>
</dbReference>
<evidence type="ECO:0000256" key="6">
    <source>
        <dbReference type="PROSITE-ProRule" id="PRU00284"/>
    </source>
</evidence>
<dbReference type="PROSITE" id="PS50111">
    <property type="entry name" value="CHEMOTAXIS_TRANSDUC_2"/>
    <property type="match status" value="1"/>
</dbReference>
<feature type="domain" description="HAMP" evidence="9">
    <location>
        <begin position="207"/>
        <end position="260"/>
    </location>
</feature>
<gene>
    <name evidence="10" type="ORF">ACFP56_17575</name>
</gene>
<feature type="domain" description="Methyl-accepting transducer" evidence="8">
    <location>
        <begin position="279"/>
        <end position="529"/>
    </location>
</feature>
<evidence type="ECO:0000256" key="1">
    <source>
        <dbReference type="ARBA" id="ARBA00004236"/>
    </source>
</evidence>
<sequence>MTNVRKITSDQKWYARFTLRDRLLILSILLLTFSISAVGISSYTKAKDILIENVEKRLERESESISYVVRNLKFVYVSDEVYFKQQVEMSISEQKRQLELHGFTPDFFYLTDGAIHPFKVSINSNIPFSDTLMNRIAEDANGVFHETIDGIDYTVTVRDMPEIQGRYILMVPTSSYLGPVYGMAEFTLIISGISLAASILLIILFVRSLTKPLMRLREIMSDVRKGNLKQALTIKSTVPEISSLVLSFSTMLEQMRGMITEVNDMTNDLNQTGGTLSEASDEALTHSKQLIHSIQVVKESAEQAATGSNTGMHSFREMLKQNEALIENMDHIFVTSEGMNLSAQHGESSLKLLIDTFHTYERDFSHMAETFNEVKKQAFSISHQVELIQNVTKQTSLLALNASIEAARAGEAGRGFSVVANEIRKLAVQSQSATELITESIHQMGKVTLRATDTFDHMIAKLKDNVRTANESKVSLDQLMMDIGRVSERIKGVQGDLQALKAVLPELQQVIMNFSVVSKETYISSEHMLAASEDQIVQMERTHEIGLQLRNLSNSLAKMTSQFNVG</sequence>
<dbReference type="SMART" id="SM00283">
    <property type="entry name" value="MA"/>
    <property type="match status" value="1"/>
</dbReference>
<keyword evidence="3 7" id="KW-0472">Membrane</keyword>
<name>A0ABW1V9B5_9BACL</name>
<evidence type="ECO:0000256" key="4">
    <source>
        <dbReference type="ARBA" id="ARBA00023224"/>
    </source>
</evidence>
<evidence type="ECO:0000313" key="10">
    <source>
        <dbReference type="EMBL" id="MFC6334441.1"/>
    </source>
</evidence>
<keyword evidence="4 6" id="KW-0807">Transducer</keyword>
<dbReference type="Pfam" id="PF00015">
    <property type="entry name" value="MCPsignal"/>
    <property type="match status" value="1"/>
</dbReference>
<organism evidence="10 11">
    <name type="scientific">Paenibacillus septentrionalis</name>
    <dbReference type="NCBI Taxonomy" id="429342"/>
    <lineage>
        <taxon>Bacteria</taxon>
        <taxon>Bacillati</taxon>
        <taxon>Bacillota</taxon>
        <taxon>Bacilli</taxon>
        <taxon>Bacillales</taxon>
        <taxon>Paenibacillaceae</taxon>
        <taxon>Paenibacillus</taxon>
    </lineage>
</organism>
<comment type="similarity">
    <text evidence="5">Belongs to the methyl-accepting chemotaxis (MCP) protein family.</text>
</comment>
<comment type="caution">
    <text evidence="10">The sequence shown here is derived from an EMBL/GenBank/DDBJ whole genome shotgun (WGS) entry which is preliminary data.</text>
</comment>
<dbReference type="PANTHER" id="PTHR32089">
    <property type="entry name" value="METHYL-ACCEPTING CHEMOTAXIS PROTEIN MCPB"/>
    <property type="match status" value="1"/>
</dbReference>
<evidence type="ECO:0000259" key="8">
    <source>
        <dbReference type="PROSITE" id="PS50111"/>
    </source>
</evidence>
<evidence type="ECO:0000259" key="9">
    <source>
        <dbReference type="PROSITE" id="PS50885"/>
    </source>
</evidence>
<evidence type="ECO:0000256" key="3">
    <source>
        <dbReference type="ARBA" id="ARBA00023136"/>
    </source>
</evidence>
<dbReference type="PANTHER" id="PTHR32089:SF112">
    <property type="entry name" value="LYSOZYME-LIKE PROTEIN-RELATED"/>
    <property type="match status" value="1"/>
</dbReference>
<dbReference type="SUPFAM" id="SSF58104">
    <property type="entry name" value="Methyl-accepting chemotaxis protein (MCP) signaling domain"/>
    <property type="match status" value="1"/>
</dbReference>
<dbReference type="EMBL" id="JBHSTE010000006">
    <property type="protein sequence ID" value="MFC6334441.1"/>
    <property type="molecule type" value="Genomic_DNA"/>
</dbReference>
<evidence type="ECO:0000256" key="5">
    <source>
        <dbReference type="ARBA" id="ARBA00029447"/>
    </source>
</evidence>
<dbReference type="Gene3D" id="1.10.287.950">
    <property type="entry name" value="Methyl-accepting chemotaxis protein"/>
    <property type="match status" value="1"/>
</dbReference>
<dbReference type="InterPro" id="IPR004089">
    <property type="entry name" value="MCPsignal_dom"/>
</dbReference>
<keyword evidence="2" id="KW-1003">Cell membrane</keyword>
<dbReference type="InterPro" id="IPR003660">
    <property type="entry name" value="HAMP_dom"/>
</dbReference>
<dbReference type="PROSITE" id="PS50885">
    <property type="entry name" value="HAMP"/>
    <property type="match status" value="1"/>
</dbReference>